<name>A0A833RKF5_9POAL</name>
<evidence type="ECO:0000256" key="1">
    <source>
        <dbReference type="ARBA" id="ARBA00004173"/>
    </source>
</evidence>
<evidence type="ECO:0000259" key="6">
    <source>
        <dbReference type="SMART" id="SM01155"/>
    </source>
</evidence>
<dbReference type="PANTHER" id="PTHR32035">
    <property type="entry name" value="AURORA KINASE A-INTERACTING PROTEIN"/>
    <property type="match status" value="1"/>
</dbReference>
<gene>
    <name evidence="7" type="ORF">FCM35_KLT18063</name>
</gene>
<proteinExistence type="inferred from homology"/>
<dbReference type="Proteomes" id="UP000623129">
    <property type="component" value="Unassembled WGS sequence"/>
</dbReference>
<dbReference type="PANTHER" id="PTHR32035:SF3">
    <property type="entry name" value="SMALL RIBOSOMAL SUBUNIT PROTEIN MS38"/>
    <property type="match status" value="1"/>
</dbReference>
<dbReference type="GO" id="GO:0005739">
    <property type="term" value="C:mitochondrion"/>
    <property type="evidence" value="ECO:0007669"/>
    <property type="project" value="UniProtKB-SubCell"/>
</dbReference>
<organism evidence="7 8">
    <name type="scientific">Carex littledalei</name>
    <dbReference type="NCBI Taxonomy" id="544730"/>
    <lineage>
        <taxon>Eukaryota</taxon>
        <taxon>Viridiplantae</taxon>
        <taxon>Streptophyta</taxon>
        <taxon>Embryophyta</taxon>
        <taxon>Tracheophyta</taxon>
        <taxon>Spermatophyta</taxon>
        <taxon>Magnoliopsida</taxon>
        <taxon>Liliopsida</taxon>
        <taxon>Poales</taxon>
        <taxon>Cyperaceae</taxon>
        <taxon>Cyperoideae</taxon>
        <taxon>Cariceae</taxon>
        <taxon>Carex</taxon>
        <taxon>Carex subgen. Euthyceras</taxon>
    </lineage>
</organism>
<keyword evidence="2" id="KW-0496">Mitochondrion</keyword>
<evidence type="ECO:0000256" key="2">
    <source>
        <dbReference type="ARBA" id="ARBA00023128"/>
    </source>
</evidence>
<comment type="similarity">
    <text evidence="3">Belongs to the mitochondrion-specific ribosomal protein mS38 family.</text>
</comment>
<evidence type="ECO:0000313" key="8">
    <source>
        <dbReference type="Proteomes" id="UP000623129"/>
    </source>
</evidence>
<feature type="region of interest" description="Disordered" evidence="5">
    <location>
        <begin position="18"/>
        <end position="37"/>
    </location>
</feature>
<evidence type="ECO:0000256" key="5">
    <source>
        <dbReference type="SAM" id="MobiDB-lite"/>
    </source>
</evidence>
<accession>A0A833RKF5</accession>
<comment type="subcellular location">
    <subcellularLocation>
        <location evidence="1">Mitochondrion</location>
    </subcellularLocation>
</comment>
<comment type="caution">
    <text evidence="7">The sequence shown here is derived from an EMBL/GenBank/DDBJ whole genome shotgun (WGS) entry which is preliminary data.</text>
</comment>
<feature type="domain" description="Ribosomal protein mS38 C-terminal" evidence="6">
    <location>
        <begin position="136"/>
        <end position="163"/>
    </location>
</feature>
<dbReference type="SMART" id="SM01155">
    <property type="entry name" value="DUF1713"/>
    <property type="match status" value="1"/>
</dbReference>
<dbReference type="Pfam" id="PF08213">
    <property type="entry name" value="COX24_C"/>
    <property type="match status" value="1"/>
</dbReference>
<dbReference type="EMBL" id="SWLB01000006">
    <property type="protein sequence ID" value="KAF3337476.1"/>
    <property type="molecule type" value="Genomic_DNA"/>
</dbReference>
<dbReference type="InterPro" id="IPR013177">
    <property type="entry name" value="Ribosomal_mS38_C"/>
</dbReference>
<evidence type="ECO:0000256" key="4">
    <source>
        <dbReference type="ARBA" id="ARBA00035682"/>
    </source>
</evidence>
<dbReference type="AlphaFoldDB" id="A0A833RKF5"/>
<keyword evidence="8" id="KW-1185">Reference proteome</keyword>
<reference evidence="7" key="1">
    <citation type="submission" date="2020-01" db="EMBL/GenBank/DDBJ databases">
        <title>Genome sequence of Kobresia littledalei, the first chromosome-level genome in the family Cyperaceae.</title>
        <authorList>
            <person name="Qu G."/>
        </authorList>
    </citation>
    <scope>NUCLEOTIDE SEQUENCE</scope>
    <source>
        <strain evidence="7">C.B.Clarke</strain>
        <tissue evidence="7">Leaf</tissue>
    </source>
</reference>
<dbReference type="OrthoDB" id="10607924at2759"/>
<sequence>MAATSSLQPLHALSSLDNLHSPSLPSHDPNPSSNPSLPTNLVKESIFALSSHCFTVYPTFPHFSHLDSVSLFGASKDRLIGAQSTSLRTPNPALQLKFEREPNFGLSFARFSNVDLIPLSEAVGLEIERDEEIVIRADSVKKKRKRKMNKHKLKKLRKKLRRKS</sequence>
<evidence type="ECO:0000256" key="3">
    <source>
        <dbReference type="ARBA" id="ARBA00035647"/>
    </source>
</evidence>
<evidence type="ECO:0000313" key="7">
    <source>
        <dbReference type="EMBL" id="KAF3337476.1"/>
    </source>
</evidence>
<feature type="region of interest" description="Disordered" evidence="5">
    <location>
        <begin position="141"/>
        <end position="164"/>
    </location>
</feature>
<protein>
    <recommendedName>
        <fullName evidence="4">Small ribosomal subunit protein mS38</fullName>
    </recommendedName>
</protein>